<feature type="region of interest" description="Disordered" evidence="1">
    <location>
        <begin position="345"/>
        <end position="364"/>
    </location>
</feature>
<feature type="compositionally biased region" description="Polar residues" evidence="1">
    <location>
        <begin position="109"/>
        <end position="126"/>
    </location>
</feature>
<feature type="compositionally biased region" description="Polar residues" evidence="1">
    <location>
        <begin position="345"/>
        <end position="355"/>
    </location>
</feature>
<keyword evidence="3" id="KW-1185">Reference proteome</keyword>
<organism evidence="2 3">
    <name type="scientific">Clonorchis sinensis</name>
    <name type="common">Chinese liver fluke</name>
    <dbReference type="NCBI Taxonomy" id="79923"/>
    <lineage>
        <taxon>Eukaryota</taxon>
        <taxon>Metazoa</taxon>
        <taxon>Spiralia</taxon>
        <taxon>Lophotrochozoa</taxon>
        <taxon>Platyhelminthes</taxon>
        <taxon>Trematoda</taxon>
        <taxon>Digenea</taxon>
        <taxon>Opisthorchiida</taxon>
        <taxon>Opisthorchiata</taxon>
        <taxon>Opisthorchiidae</taxon>
        <taxon>Clonorchis</taxon>
    </lineage>
</organism>
<protein>
    <submittedName>
        <fullName evidence="2">Uncharacterized protein</fullName>
    </submittedName>
</protein>
<dbReference type="EMBL" id="DF145100">
    <property type="protein sequence ID" value="GAA57840.1"/>
    <property type="molecule type" value="Genomic_DNA"/>
</dbReference>
<reference evidence="2" key="1">
    <citation type="journal article" date="2011" name="Genome Biol.">
        <title>The draft genome of the carcinogenic human liver fluke Clonorchis sinensis.</title>
        <authorList>
            <person name="Wang X."/>
            <person name="Chen W."/>
            <person name="Huang Y."/>
            <person name="Sun J."/>
            <person name="Men J."/>
            <person name="Liu H."/>
            <person name="Luo F."/>
            <person name="Guo L."/>
            <person name="Lv X."/>
            <person name="Deng C."/>
            <person name="Zhou C."/>
            <person name="Fan Y."/>
            <person name="Li X."/>
            <person name="Huang L."/>
            <person name="Hu Y."/>
            <person name="Liang C."/>
            <person name="Hu X."/>
            <person name="Xu J."/>
            <person name="Yu X."/>
        </authorList>
    </citation>
    <scope>NUCLEOTIDE SEQUENCE [LARGE SCALE GENOMIC DNA]</scope>
    <source>
        <strain evidence="2">Henan</strain>
    </source>
</reference>
<accession>G7YY11</accession>
<dbReference type="Proteomes" id="UP000008909">
    <property type="component" value="Unassembled WGS sequence"/>
</dbReference>
<sequence>LCQCLNEVAERCVGFHKSDASLFHVIELSFVNSHSSDSGIKMDSGMTTIHIPCSSPSELHQSRTQSYGRLGSGSLPQPSKHSPVPSHPDVPYPSCSSSSPPTRIPIPSNHPSYPLSTSSGKPTSPELSWHPNKHQQQRAGRGIHNNGSTNAAAAATELQFRAGCLPSKFELSPVSTYLNGNSNEPSLCPVDVTATSSASWFAAAAARLKAESPLSSSGSPAVLVAAAAAAATAAEFVLSNRRVRGALPSEDFHHRSSSSAGGIGGAAGFPVYSSPGTSSPSPPLGAFSRAASIIAATTAEALCAERASQLCMDYNLSGFGSSIRSAAATSSNSMEPTPSVNLQVTSKETHTSGMRSRNGLRAGPSTTLNFDYQYSIPKDAHC</sequence>
<evidence type="ECO:0000256" key="1">
    <source>
        <dbReference type="SAM" id="MobiDB-lite"/>
    </source>
</evidence>
<gene>
    <name evidence="2" type="ORF">CLF_113261</name>
</gene>
<evidence type="ECO:0000313" key="3">
    <source>
        <dbReference type="Proteomes" id="UP000008909"/>
    </source>
</evidence>
<feature type="non-terminal residue" evidence="2">
    <location>
        <position position="1"/>
    </location>
</feature>
<feature type="compositionally biased region" description="Polar residues" evidence="1">
    <location>
        <begin position="54"/>
        <end position="67"/>
    </location>
</feature>
<dbReference type="AlphaFoldDB" id="G7YY11"/>
<feature type="compositionally biased region" description="Low complexity" evidence="1">
    <location>
        <begin position="92"/>
        <end position="107"/>
    </location>
</feature>
<name>G7YY11_CLOSI</name>
<proteinExistence type="predicted"/>
<reference key="2">
    <citation type="submission" date="2011-10" db="EMBL/GenBank/DDBJ databases">
        <title>The genome and transcriptome sequence of Clonorchis sinensis provide insights into the carcinogenic liver fluke.</title>
        <authorList>
            <person name="Wang X."/>
            <person name="Huang Y."/>
            <person name="Chen W."/>
            <person name="Liu H."/>
            <person name="Guo L."/>
            <person name="Chen Y."/>
            <person name="Luo F."/>
            <person name="Zhou W."/>
            <person name="Sun J."/>
            <person name="Mao Q."/>
            <person name="Liang P."/>
            <person name="Zhou C."/>
            <person name="Tian Y."/>
            <person name="Men J."/>
            <person name="Lv X."/>
            <person name="Huang L."/>
            <person name="Zhou J."/>
            <person name="Hu Y."/>
            <person name="Li R."/>
            <person name="Zhang F."/>
            <person name="Lei H."/>
            <person name="Li X."/>
            <person name="Hu X."/>
            <person name="Liang C."/>
            <person name="Xu J."/>
            <person name="Wu Z."/>
            <person name="Yu X."/>
        </authorList>
    </citation>
    <scope>NUCLEOTIDE SEQUENCE</scope>
    <source>
        <strain>Henan</strain>
    </source>
</reference>
<evidence type="ECO:0000313" key="2">
    <source>
        <dbReference type="EMBL" id="GAA57840.1"/>
    </source>
</evidence>
<feature type="region of interest" description="Disordered" evidence="1">
    <location>
        <begin position="52"/>
        <end position="148"/>
    </location>
</feature>